<protein>
    <submittedName>
        <fullName evidence="3">Uncharacterized protein</fullName>
    </submittedName>
</protein>
<dbReference type="RefSeq" id="WP_210759125.1">
    <property type="nucleotide sequence ID" value="NZ_CP060139.1"/>
</dbReference>
<keyword evidence="1" id="KW-1133">Transmembrane helix</keyword>
<dbReference type="Proteomes" id="UP000516305">
    <property type="component" value="Chromosome"/>
</dbReference>
<proteinExistence type="predicted"/>
<evidence type="ECO:0000256" key="1">
    <source>
        <dbReference type="SAM" id="Phobius"/>
    </source>
</evidence>
<feature type="transmembrane region" description="Helical" evidence="1">
    <location>
        <begin position="68"/>
        <end position="86"/>
    </location>
</feature>
<evidence type="ECO:0000313" key="3">
    <source>
        <dbReference type="EMBL" id="QNR24598.1"/>
    </source>
</evidence>
<dbReference type="EMBL" id="CP060139">
    <property type="protein sequence ID" value="QNR24598.1"/>
    <property type="molecule type" value="Genomic_DNA"/>
</dbReference>
<sequence>MKSVVLPLILLLSSLNLQAQYTPIEAENLNLENYSSREIRNYLLHTEIKDSDIYLLARSSRRSKTWSIVDYSIAGVLLLGGIAAIVEYNQYKPEDSDGFHDAINHASTPLRAGINFALGGVGVLLGYQAGRRSKRELKEAIALYQLKSN</sequence>
<feature type="chain" id="PRO_5028983812" evidence="2">
    <location>
        <begin position="20"/>
        <end position="149"/>
    </location>
</feature>
<dbReference type="AlphaFoldDB" id="A0A7H0VFV0"/>
<organism evidence="3 4">
    <name type="scientific">Croceimicrobium hydrocarbonivorans</name>
    <dbReference type="NCBI Taxonomy" id="2761580"/>
    <lineage>
        <taxon>Bacteria</taxon>
        <taxon>Pseudomonadati</taxon>
        <taxon>Bacteroidota</taxon>
        <taxon>Flavobacteriia</taxon>
        <taxon>Flavobacteriales</taxon>
        <taxon>Owenweeksiaceae</taxon>
        <taxon>Croceimicrobium</taxon>
    </lineage>
</organism>
<name>A0A7H0VFV0_9FLAO</name>
<feature type="signal peptide" evidence="2">
    <location>
        <begin position="1"/>
        <end position="19"/>
    </location>
</feature>
<evidence type="ECO:0000256" key="2">
    <source>
        <dbReference type="SAM" id="SignalP"/>
    </source>
</evidence>
<keyword evidence="1" id="KW-0812">Transmembrane</keyword>
<accession>A0A7H0VFV0</accession>
<keyword evidence="2" id="KW-0732">Signal</keyword>
<reference evidence="3 4" key="1">
    <citation type="submission" date="2020-08" db="EMBL/GenBank/DDBJ databases">
        <title>Croceimicrobium hydrocarbonivorans gen. nov., sp. nov., a novel marine bacterium isolated from a bacterial consortium that degrades polyethylene terephthalate.</title>
        <authorList>
            <person name="Liu R."/>
        </authorList>
    </citation>
    <scope>NUCLEOTIDE SEQUENCE [LARGE SCALE GENOMIC DNA]</scope>
    <source>
        <strain evidence="3 4">A20-9</strain>
    </source>
</reference>
<keyword evidence="4" id="KW-1185">Reference proteome</keyword>
<evidence type="ECO:0000313" key="4">
    <source>
        <dbReference type="Proteomes" id="UP000516305"/>
    </source>
</evidence>
<dbReference type="KEGG" id="chyd:H4K34_01785"/>
<keyword evidence="1" id="KW-0472">Membrane</keyword>
<gene>
    <name evidence="3" type="ORF">H4K34_01785</name>
</gene>